<dbReference type="EMBL" id="CM046399">
    <property type="protein sequence ID" value="KAI8527997.1"/>
    <property type="molecule type" value="Genomic_DNA"/>
</dbReference>
<proteinExistence type="predicted"/>
<evidence type="ECO:0000313" key="1">
    <source>
        <dbReference type="EMBL" id="KAI8527997.1"/>
    </source>
</evidence>
<dbReference type="Proteomes" id="UP001062846">
    <property type="component" value="Chromosome 12"/>
</dbReference>
<comment type="caution">
    <text evidence="1">The sequence shown here is derived from an EMBL/GenBank/DDBJ whole genome shotgun (WGS) entry which is preliminary data.</text>
</comment>
<protein>
    <submittedName>
        <fullName evidence="1">Uncharacterized protein</fullName>
    </submittedName>
</protein>
<keyword evidence="2" id="KW-1185">Reference proteome</keyword>
<evidence type="ECO:0000313" key="2">
    <source>
        <dbReference type="Proteomes" id="UP001062846"/>
    </source>
</evidence>
<gene>
    <name evidence="1" type="ORF">RHMOL_Rhmol12G0117500</name>
</gene>
<organism evidence="1 2">
    <name type="scientific">Rhododendron molle</name>
    <name type="common">Chinese azalea</name>
    <name type="synonym">Azalea mollis</name>
    <dbReference type="NCBI Taxonomy" id="49168"/>
    <lineage>
        <taxon>Eukaryota</taxon>
        <taxon>Viridiplantae</taxon>
        <taxon>Streptophyta</taxon>
        <taxon>Embryophyta</taxon>
        <taxon>Tracheophyta</taxon>
        <taxon>Spermatophyta</taxon>
        <taxon>Magnoliopsida</taxon>
        <taxon>eudicotyledons</taxon>
        <taxon>Gunneridae</taxon>
        <taxon>Pentapetalae</taxon>
        <taxon>asterids</taxon>
        <taxon>Ericales</taxon>
        <taxon>Ericaceae</taxon>
        <taxon>Ericoideae</taxon>
        <taxon>Rhodoreae</taxon>
        <taxon>Rhododendron</taxon>
    </lineage>
</organism>
<accession>A0ACC0LI45</accession>
<name>A0ACC0LI45_RHOML</name>
<reference evidence="1" key="1">
    <citation type="submission" date="2022-02" db="EMBL/GenBank/DDBJ databases">
        <title>Plant Genome Project.</title>
        <authorList>
            <person name="Zhang R.-G."/>
        </authorList>
    </citation>
    <scope>NUCLEOTIDE SEQUENCE</scope>
    <source>
        <strain evidence="1">AT1</strain>
    </source>
</reference>
<sequence>MQKQWLLLLLVMSCCYYNIVQLLGAQNASTGLIEVDVGIILDLNNIVGKMSRTCIYMALDDFYALHDQNHTTRIVLHAIDSKSDVVEAASAAIDLLKNFQVQAILGPQKSTQADFMIDIGKKTQVPIISQATSPTLSPSDNPYFIRGGQNGSSQVEPLAAMVKAFGWREVVLIYEDTNFGRGIGPYLTDSFLGIGTQVRSRIAMSVSATDDHILRELNKLKTLQTRVFVVHMLPSLASRFFLKVKEVGMMSKGYVWIITDVLTILLDSLDAKVINSMQGVLGVKPYVPNSNELQNFTQRWRKRFRRENPDIDRFELNVLGLWAYDSATALAMAVERSGVGRPKFKKPLSTNNSTDLAAIGYSEMGPGLLQAIKKTKFRGLSGEFHLVDGQLQQSTFQIVNVIGKGETEIGSWAREYGMSKNKRLPFNKNDTNDKQDLEAIIWPGRLHVVPKGWEIPTGERKLRVGVPVKSGIDEFIKVERHPQTNAVIATGFCIAVFKEVMDHTLPFAVPYEFFPFETPDGEPAGDYNDLVYQIYLGKYDAVVGDVTILANRSNFVDFTLPFTESSIAMIVRIKDDGRKNAWIFMKPLKMNLWLTIVVFFVFTGFVVWVLEHRVNKEFRGPPSKQVGIIFWFSFSTLVFAHKEKLISNLSRFVVIVWVFVVMVLTSSYTASLTSMLTVHKLQPSVTDIRDLRKNGEYVGYHNGTFLKGLLKREEFNLPKSRNYSTFEQYDDALSRGSKNGGVAAIIHELPYVRLFLSNPKYCTKYTMVGPIYMTAGFGFVSLSLSLSLPLCAFPKGSPLVPDVSRAILNVTEGGKLTEIQRQWFGNEAKCAEQDGAKITSDSLDLESFKGLFLVAATSLISALIISLSTFLYDNRVILASDESSIWQKLIAMAKNFDEEEVNSYDASKKTNRANEVMVVPADCPQRPTRNNSQLAEWNFTDDDQGFSTTENSAPIHETIEIVETIEAKD</sequence>